<feature type="transmembrane region" description="Helical" evidence="1">
    <location>
        <begin position="247"/>
        <end position="265"/>
    </location>
</feature>
<keyword evidence="1" id="KW-0812">Transmembrane</keyword>
<accession>A0ABV5AP23</accession>
<feature type="chain" id="PRO_5047144561" evidence="2">
    <location>
        <begin position="32"/>
        <end position="279"/>
    </location>
</feature>
<keyword evidence="2" id="KW-0732">Signal</keyword>
<feature type="signal peptide" evidence="2">
    <location>
        <begin position="1"/>
        <end position="31"/>
    </location>
</feature>
<gene>
    <name evidence="3" type="ORF">ACE41H_03990</name>
</gene>
<keyword evidence="1" id="KW-0472">Membrane</keyword>
<evidence type="ECO:0000256" key="2">
    <source>
        <dbReference type="SAM" id="SignalP"/>
    </source>
</evidence>
<evidence type="ECO:0000313" key="4">
    <source>
        <dbReference type="Proteomes" id="UP001580346"/>
    </source>
</evidence>
<proteinExistence type="predicted"/>
<dbReference type="RefSeq" id="WP_375353499.1">
    <property type="nucleotide sequence ID" value="NZ_JBHHMI010000002.1"/>
</dbReference>
<dbReference type="EMBL" id="JBHHMI010000002">
    <property type="protein sequence ID" value="MFB5265948.1"/>
    <property type="molecule type" value="Genomic_DNA"/>
</dbReference>
<keyword evidence="4" id="KW-1185">Reference proteome</keyword>
<dbReference type="Pfam" id="PF09577">
    <property type="entry name" value="Spore_YpjB"/>
    <property type="match status" value="1"/>
</dbReference>
<keyword evidence="1" id="KW-1133">Transmembrane helix</keyword>
<reference evidence="3 4" key="1">
    <citation type="submission" date="2024-09" db="EMBL/GenBank/DDBJ databases">
        <title>Paenibacillus zeirhizospherea sp. nov., isolated from surface of the maize (Zea mays) roots in a horticulture field, Hungary.</title>
        <authorList>
            <person name="Marton D."/>
            <person name="Farkas M."/>
            <person name="Bedics A."/>
            <person name="Toth E."/>
            <person name="Tancsics A."/>
            <person name="Boka K."/>
            <person name="Maroti G."/>
            <person name="Kriszt B."/>
            <person name="Cserhati M."/>
        </authorList>
    </citation>
    <scope>NUCLEOTIDE SEQUENCE [LARGE SCALE GENOMIC DNA]</scope>
    <source>
        <strain evidence="3 4">KCTC 33519</strain>
    </source>
</reference>
<dbReference type="InterPro" id="IPR014231">
    <property type="entry name" value="Spore_YpjB"/>
</dbReference>
<name>A0ABV5AP23_9BACL</name>
<comment type="caution">
    <text evidence="3">The sequence shown here is derived from an EMBL/GenBank/DDBJ whole genome shotgun (WGS) entry which is preliminary data.</text>
</comment>
<protein>
    <submittedName>
        <fullName evidence="3">Sporulation protein YpjB</fullName>
    </submittedName>
</protein>
<evidence type="ECO:0000256" key="1">
    <source>
        <dbReference type="SAM" id="Phobius"/>
    </source>
</evidence>
<evidence type="ECO:0000313" key="3">
    <source>
        <dbReference type="EMBL" id="MFB5265948.1"/>
    </source>
</evidence>
<dbReference type="Proteomes" id="UP001580346">
    <property type="component" value="Unassembled WGS sequence"/>
</dbReference>
<organism evidence="3 4">
    <name type="scientific">Paenibacillus enshidis</name>
    <dbReference type="NCBI Taxonomy" id="1458439"/>
    <lineage>
        <taxon>Bacteria</taxon>
        <taxon>Bacillati</taxon>
        <taxon>Bacillota</taxon>
        <taxon>Bacilli</taxon>
        <taxon>Bacillales</taxon>
        <taxon>Paenibacillaceae</taxon>
        <taxon>Paenibacillus</taxon>
    </lineage>
</organism>
<sequence length="279" mass="29764">MNGVAGIIRVLLCTALLFALLPQAVSGAYEAAPAQTATPTQQLALDQAAVALYKHAKEGNIIEVRRRLAEVVQLFGTGNVQKAMSVEGIHAFSGAILDVQEAVNAAAISPEAVIQAAAGLRLAADVLAHPKEPLWQQYYKILYEDLKEAENQFTKGSASGFAQAVGRLEDHYNTIRPSAIISMPPSAVNRTDSWLSFMRGAGGSLNSDPAAVRSALTAGRETLNVLFGREKDAAAFGPFMLAADDDALEWLIGCVILAALVYAGIRKYRGEHSFFPPAR</sequence>